<protein>
    <recommendedName>
        <fullName evidence="2">Copper homeostasis protein cutC homolog</fullName>
    </recommendedName>
</protein>
<comment type="similarity">
    <text evidence="1">Belongs to the CutC family.</text>
</comment>
<proteinExistence type="inferred from homology"/>
<gene>
    <name evidence="3" type="ORF">Tdes44962_MAKER06636</name>
</gene>
<dbReference type="InterPro" id="IPR029045">
    <property type="entry name" value="ClpP/crotonase-like_dom_sf"/>
</dbReference>
<dbReference type="InterPro" id="IPR036822">
    <property type="entry name" value="CutC-like_dom_sf"/>
</dbReference>
<dbReference type="SUPFAM" id="SSF52096">
    <property type="entry name" value="ClpP/crotonase"/>
    <property type="match status" value="1"/>
</dbReference>
<dbReference type="EMBL" id="RIBY02000069">
    <property type="protein sequence ID" value="KAH9845429.1"/>
    <property type="molecule type" value="Genomic_DNA"/>
</dbReference>
<dbReference type="Gene3D" id="3.20.20.380">
    <property type="entry name" value="Copper homeostasis (CutC) domain"/>
    <property type="match status" value="2"/>
</dbReference>
<name>A0A9W7T182_9PEZI</name>
<organism evidence="3 4">
    <name type="scientific">Teratosphaeria destructans</name>
    <dbReference type="NCBI Taxonomy" id="418781"/>
    <lineage>
        <taxon>Eukaryota</taxon>
        <taxon>Fungi</taxon>
        <taxon>Dikarya</taxon>
        <taxon>Ascomycota</taxon>
        <taxon>Pezizomycotina</taxon>
        <taxon>Dothideomycetes</taxon>
        <taxon>Dothideomycetidae</taxon>
        <taxon>Mycosphaerellales</taxon>
        <taxon>Teratosphaeriaceae</taxon>
        <taxon>Teratosphaeria</taxon>
    </lineage>
</organism>
<evidence type="ECO:0000256" key="1">
    <source>
        <dbReference type="ARBA" id="ARBA00007768"/>
    </source>
</evidence>
<reference evidence="3 4" key="1">
    <citation type="journal article" date="2018" name="IMA Fungus">
        <title>IMA Genome-F 10: Nine draft genome sequences of Claviceps purpurea s.lat., including C. arundinis, C. humidiphila, and C. cf. spartinae, pseudomolecules for the pitch canker pathogen Fusarium circinatum, draft genome of Davidsoniella eucalypti, Grosmannia galeiformis, Quambalaria eucalypti, and Teratosphaeria destructans.</title>
        <authorList>
            <person name="Wingfield B.D."/>
            <person name="Liu M."/>
            <person name="Nguyen H.D."/>
            <person name="Lane F.A."/>
            <person name="Morgan S.W."/>
            <person name="De Vos L."/>
            <person name="Wilken P.M."/>
            <person name="Duong T.A."/>
            <person name="Aylward J."/>
            <person name="Coetzee M.P."/>
            <person name="Dadej K."/>
            <person name="De Beer Z.W."/>
            <person name="Findlay W."/>
            <person name="Havenga M."/>
            <person name="Kolarik M."/>
            <person name="Menzies J.G."/>
            <person name="Naidoo K."/>
            <person name="Pochopski O."/>
            <person name="Shoukouhi P."/>
            <person name="Santana Q.C."/>
            <person name="Seifert K.A."/>
            <person name="Soal N."/>
            <person name="Steenkamp E.T."/>
            <person name="Tatham C.T."/>
            <person name="van der Nest M.A."/>
            <person name="Wingfield M.J."/>
        </authorList>
    </citation>
    <scope>NUCLEOTIDE SEQUENCE [LARGE SCALE GENOMIC DNA]</scope>
    <source>
        <strain evidence="3">CMW44962</strain>
    </source>
</reference>
<dbReference type="PANTHER" id="PTHR12598:SF0">
    <property type="entry name" value="COPPER HOMEOSTASIS PROTEIN CUTC HOMOLOG"/>
    <property type="match status" value="1"/>
</dbReference>
<dbReference type="InterPro" id="IPR005627">
    <property type="entry name" value="CutC-like"/>
</dbReference>
<dbReference type="OrthoDB" id="7392499at2759"/>
<dbReference type="GO" id="GO:0005507">
    <property type="term" value="F:copper ion binding"/>
    <property type="evidence" value="ECO:0007669"/>
    <property type="project" value="TreeGrafter"/>
</dbReference>
<accession>A0A9W7T182</accession>
<evidence type="ECO:0000313" key="4">
    <source>
        <dbReference type="Proteomes" id="UP001138500"/>
    </source>
</evidence>
<dbReference type="AlphaFoldDB" id="A0A9W7T182"/>
<dbReference type="Proteomes" id="UP001138500">
    <property type="component" value="Unassembled WGS sequence"/>
</dbReference>
<dbReference type="Pfam" id="PF03932">
    <property type="entry name" value="CutC"/>
    <property type="match status" value="1"/>
</dbReference>
<evidence type="ECO:0000313" key="3">
    <source>
        <dbReference type="EMBL" id="KAH9845429.1"/>
    </source>
</evidence>
<keyword evidence="4" id="KW-1185">Reference proteome</keyword>
<dbReference type="PANTHER" id="PTHR12598">
    <property type="entry name" value="COPPER HOMEOSTASIS PROTEIN CUTC"/>
    <property type="match status" value="1"/>
</dbReference>
<sequence length="365" mass="40908">MAPESTPDLLFKVPIDQTGNIVCTRPQDKIYLLTWTSPPDNRLRTDFCQALLLALDIVEQRYPPGVLITTSGISKFYSNGLDLEHATYTPHFFTESLPWMPKEGVVDALGGLPETLSFVDELKLVAKAQPGMSGRSVYSELKREMYRQSLQLLEGFADEDGREFARIAAEKRDREAGERRIREWEGRTKAKLLELCENYDAGGISPNLEWLQQVQAEVTIPVYVMVRPRGGDFNYSADEFEQMRRSVEDFEPYADGYVFGILDVCGHVDVERTAELVRLARGKPCTFHRAFDETPDLFDALERVVEAGFQSAQGRIDIIVGGGVRSHNIGLLRTDTQARLFHSAAIDEGTPSEQEVASLKVAVQG</sequence>
<dbReference type="SUPFAM" id="SSF110395">
    <property type="entry name" value="CutC-like"/>
    <property type="match status" value="1"/>
</dbReference>
<comment type="caution">
    <text evidence="3">The sequence shown here is derived from an EMBL/GenBank/DDBJ whole genome shotgun (WGS) entry which is preliminary data.</text>
</comment>
<reference evidence="3 4" key="2">
    <citation type="journal article" date="2021" name="Curr. Genet.">
        <title>Genetic response to nitrogen starvation in the aggressive Eucalyptus foliar pathogen Teratosphaeria destructans.</title>
        <authorList>
            <person name="Havenga M."/>
            <person name="Wingfield B.D."/>
            <person name="Wingfield M.J."/>
            <person name="Dreyer L.L."/>
            <person name="Roets F."/>
            <person name="Aylward J."/>
        </authorList>
    </citation>
    <scope>NUCLEOTIDE SEQUENCE [LARGE SCALE GENOMIC DNA]</scope>
    <source>
        <strain evidence="3">CMW44962</strain>
    </source>
</reference>
<dbReference type="Gene3D" id="3.90.226.10">
    <property type="entry name" value="2-enoyl-CoA Hydratase, Chain A, domain 1"/>
    <property type="match status" value="1"/>
</dbReference>
<evidence type="ECO:0000256" key="2">
    <source>
        <dbReference type="ARBA" id="ARBA00019014"/>
    </source>
</evidence>